<feature type="binding site" evidence="10">
    <location>
        <position position="84"/>
    </location>
    <ligand>
        <name>ATP</name>
        <dbReference type="ChEBI" id="CHEBI:30616"/>
    </ligand>
</feature>
<evidence type="ECO:0000259" key="13">
    <source>
        <dbReference type="SMART" id="SM00562"/>
    </source>
</evidence>
<dbReference type="SUPFAM" id="SSF54919">
    <property type="entry name" value="Nucleoside diphosphate kinase, NDK"/>
    <property type="match status" value="1"/>
</dbReference>
<feature type="binding site" evidence="10">
    <location>
        <position position="101"/>
    </location>
    <ligand>
        <name>ATP</name>
        <dbReference type="ChEBI" id="CHEBI:30616"/>
    </ligand>
</feature>
<dbReference type="EMBL" id="CP104013">
    <property type="protein sequence ID" value="UYP45989.1"/>
    <property type="molecule type" value="Genomic_DNA"/>
</dbReference>
<evidence type="ECO:0000313" key="14">
    <source>
        <dbReference type="EMBL" id="UYP45989.1"/>
    </source>
</evidence>
<comment type="catalytic activity">
    <reaction evidence="12">
        <text>a 2'-deoxyribonucleoside 5'-diphosphate + ATP = a 2'-deoxyribonucleoside 5'-triphosphate + ADP</text>
        <dbReference type="Rhea" id="RHEA:44640"/>
        <dbReference type="ChEBI" id="CHEBI:30616"/>
        <dbReference type="ChEBI" id="CHEBI:61560"/>
        <dbReference type="ChEBI" id="CHEBI:73316"/>
        <dbReference type="ChEBI" id="CHEBI:456216"/>
        <dbReference type="EC" id="2.7.4.6"/>
    </reaction>
</comment>
<keyword evidence="5 12" id="KW-0547">Nucleotide-binding</keyword>
<reference evidence="14" key="1">
    <citation type="submission" date="2022-09" db="EMBL/GenBank/DDBJ databases">
        <title>Actin cytoskeleton and complex cell architecture in an #Asgard archaeon.</title>
        <authorList>
            <person name="Ponce Toledo R.I."/>
            <person name="Schleper C."/>
            <person name="Rodrigues Oliveira T."/>
            <person name="Wollweber F."/>
            <person name="Xu J."/>
            <person name="Rittmann S."/>
            <person name="Klingl A."/>
            <person name="Pilhofer M."/>
        </authorList>
    </citation>
    <scope>NUCLEOTIDE SEQUENCE</scope>
    <source>
        <strain evidence="14">B-35</strain>
    </source>
</reference>
<dbReference type="CDD" id="cd04413">
    <property type="entry name" value="NDPk_I"/>
    <property type="match status" value="1"/>
</dbReference>
<evidence type="ECO:0000256" key="10">
    <source>
        <dbReference type="PROSITE-ProRule" id="PRU00706"/>
    </source>
</evidence>
<dbReference type="EC" id="2.7.4.6" evidence="12"/>
<name>A0ABY6HU53_9ARCH</name>
<dbReference type="NCBIfam" id="NF001908">
    <property type="entry name" value="PRK00668.1"/>
    <property type="match status" value="1"/>
</dbReference>
<dbReference type="InterPro" id="IPR001564">
    <property type="entry name" value="Nucleoside_diP_kinase"/>
</dbReference>
<feature type="binding site" evidence="10">
    <location>
        <position position="56"/>
    </location>
    <ligand>
        <name>ATP</name>
        <dbReference type="ChEBI" id="CHEBI:30616"/>
    </ligand>
</feature>
<gene>
    <name evidence="14" type="ORF">NEF87_002274</name>
</gene>
<evidence type="ECO:0000256" key="7">
    <source>
        <dbReference type="ARBA" id="ARBA00022840"/>
    </source>
</evidence>
<evidence type="ECO:0000256" key="12">
    <source>
        <dbReference type="RuleBase" id="RU004013"/>
    </source>
</evidence>
<dbReference type="Proteomes" id="UP001208689">
    <property type="component" value="Chromosome"/>
</dbReference>
<evidence type="ECO:0000313" key="15">
    <source>
        <dbReference type="Proteomes" id="UP001208689"/>
    </source>
</evidence>
<sequence>MTQQSYTMIKPDAFANKDKIISMIEKAGYTIIKSKEMQMTPEFAGKFYAEHDGKPFFKGLVEFMTSGPVFAMVIEKENCILDFREFIGNTNPAKAKPGSIRNLFGGEMPQNAIHASDSPESANREISFIFN</sequence>
<keyword evidence="4" id="KW-0479">Metal-binding</keyword>
<dbReference type="InterPro" id="IPR023005">
    <property type="entry name" value="Nucleoside_diP_kinase_AS"/>
</dbReference>
<evidence type="ECO:0000256" key="4">
    <source>
        <dbReference type="ARBA" id="ARBA00022723"/>
    </source>
</evidence>
<keyword evidence="8" id="KW-0460">Magnesium</keyword>
<feature type="binding site" evidence="10">
    <location>
        <position position="111"/>
    </location>
    <ligand>
        <name>ATP</name>
        <dbReference type="ChEBI" id="CHEBI:30616"/>
    </ligand>
</feature>
<protein>
    <recommendedName>
        <fullName evidence="12">Nucleoside diphosphate kinase</fullName>
        <ecNumber evidence="12">2.7.4.6</ecNumber>
    </recommendedName>
</protein>
<proteinExistence type="inferred from homology"/>
<dbReference type="Pfam" id="PF00334">
    <property type="entry name" value="NDK"/>
    <property type="match status" value="1"/>
</dbReference>
<evidence type="ECO:0000256" key="2">
    <source>
        <dbReference type="ARBA" id="ARBA00022490"/>
    </source>
</evidence>
<feature type="active site" description="Pros-phosphohistidine intermediate" evidence="10">
    <location>
        <position position="114"/>
    </location>
</feature>
<keyword evidence="9" id="KW-0546">Nucleotide metabolism</keyword>
<feature type="binding site" evidence="10">
    <location>
        <position position="10"/>
    </location>
    <ligand>
        <name>ATP</name>
        <dbReference type="ChEBI" id="CHEBI:30616"/>
    </ligand>
</feature>
<dbReference type="SMART" id="SM00562">
    <property type="entry name" value="NDK"/>
    <property type="match status" value="1"/>
</dbReference>
<evidence type="ECO:0000256" key="9">
    <source>
        <dbReference type="ARBA" id="ARBA00023080"/>
    </source>
</evidence>
<dbReference type="PROSITE" id="PS00469">
    <property type="entry name" value="NDPK"/>
    <property type="match status" value="1"/>
</dbReference>
<dbReference type="PANTHER" id="PTHR46161:SF3">
    <property type="entry name" value="NUCLEOSIDE DIPHOSPHATE KINASE DDB_G0292928-RELATED"/>
    <property type="match status" value="1"/>
</dbReference>
<feature type="domain" description="Nucleoside diphosphate kinase-like" evidence="13">
    <location>
        <begin position="2"/>
        <end position="131"/>
    </location>
</feature>
<keyword evidence="3 12" id="KW-0808">Transferase</keyword>
<keyword evidence="15" id="KW-1185">Reference proteome</keyword>
<evidence type="ECO:0000256" key="11">
    <source>
        <dbReference type="RuleBase" id="RU004011"/>
    </source>
</evidence>
<dbReference type="PROSITE" id="PS51374">
    <property type="entry name" value="NDPK_LIKE"/>
    <property type="match status" value="1"/>
</dbReference>
<dbReference type="PRINTS" id="PR01243">
    <property type="entry name" value="NUCDPKINASE"/>
</dbReference>
<evidence type="ECO:0000256" key="1">
    <source>
        <dbReference type="ARBA" id="ARBA00008142"/>
    </source>
</evidence>
<evidence type="ECO:0000256" key="6">
    <source>
        <dbReference type="ARBA" id="ARBA00022777"/>
    </source>
</evidence>
<accession>A0ABY6HU53</accession>
<evidence type="ECO:0000256" key="5">
    <source>
        <dbReference type="ARBA" id="ARBA00022741"/>
    </source>
</evidence>
<keyword evidence="7 12" id="KW-0067">ATP-binding</keyword>
<feature type="binding site" evidence="10">
    <location>
        <position position="90"/>
    </location>
    <ligand>
        <name>ATP</name>
        <dbReference type="ChEBI" id="CHEBI:30616"/>
    </ligand>
</feature>
<keyword evidence="2" id="KW-0963">Cytoplasm</keyword>
<dbReference type="InterPro" id="IPR036850">
    <property type="entry name" value="NDK-like_dom_sf"/>
</dbReference>
<dbReference type="PANTHER" id="PTHR46161">
    <property type="entry name" value="NUCLEOSIDE DIPHOSPHATE KINASE"/>
    <property type="match status" value="1"/>
</dbReference>
<dbReference type="InterPro" id="IPR034907">
    <property type="entry name" value="NDK-like_dom"/>
</dbReference>
<dbReference type="Gene3D" id="3.30.70.141">
    <property type="entry name" value="Nucleoside diphosphate kinase-like domain"/>
    <property type="match status" value="1"/>
</dbReference>
<evidence type="ECO:0000256" key="3">
    <source>
        <dbReference type="ARBA" id="ARBA00022679"/>
    </source>
</evidence>
<keyword evidence="6 12" id="KW-0418">Kinase</keyword>
<comment type="similarity">
    <text evidence="1 10 11">Belongs to the NDK family.</text>
</comment>
<dbReference type="GO" id="GO:0004550">
    <property type="term" value="F:nucleoside diphosphate kinase activity"/>
    <property type="evidence" value="ECO:0007669"/>
    <property type="project" value="UniProtKB-EC"/>
</dbReference>
<organism evidence="14 15">
    <name type="scientific">Candidatus Lokiarchaeum ossiferum</name>
    <dbReference type="NCBI Taxonomy" id="2951803"/>
    <lineage>
        <taxon>Archaea</taxon>
        <taxon>Promethearchaeati</taxon>
        <taxon>Promethearchaeota</taxon>
        <taxon>Promethearchaeia</taxon>
        <taxon>Promethearchaeales</taxon>
        <taxon>Promethearchaeaceae</taxon>
        <taxon>Candidatus Lokiarchaeum</taxon>
    </lineage>
</organism>
<evidence type="ECO:0000256" key="8">
    <source>
        <dbReference type="ARBA" id="ARBA00022842"/>
    </source>
</evidence>